<feature type="domain" description="Transposase (putative) YhgA-like" evidence="1">
    <location>
        <begin position="4"/>
        <end position="207"/>
    </location>
</feature>
<protein>
    <recommendedName>
        <fullName evidence="1">Transposase (putative) YhgA-like domain-containing protein</fullName>
    </recommendedName>
</protein>
<dbReference type="Pfam" id="PF04754">
    <property type="entry name" value="Transposase_31"/>
    <property type="match status" value="1"/>
</dbReference>
<dbReference type="PANTHER" id="PTHR34611:SF2">
    <property type="entry name" value="INACTIVE RECOMBINATION-PROMOTING NUCLEASE-LIKE PROTEIN RPNE-RELATED"/>
    <property type="match status" value="1"/>
</dbReference>
<evidence type="ECO:0000313" key="3">
    <source>
        <dbReference type="Proteomes" id="UP000028725"/>
    </source>
</evidence>
<evidence type="ECO:0000313" key="2">
    <source>
        <dbReference type="EMBL" id="KFE60842.1"/>
    </source>
</evidence>
<dbReference type="PANTHER" id="PTHR34611">
    <property type="match status" value="1"/>
</dbReference>
<keyword evidence="3" id="KW-1185">Reference proteome</keyword>
<reference evidence="2 3" key="1">
    <citation type="submission" date="2014-04" db="EMBL/GenBank/DDBJ databases">
        <title>Genome assembly of Hyalangium minutum DSM 14724.</title>
        <authorList>
            <person name="Sharma G."/>
            <person name="Subramanian S."/>
        </authorList>
    </citation>
    <scope>NUCLEOTIDE SEQUENCE [LARGE SCALE GENOMIC DNA]</scope>
    <source>
        <strain evidence="2 3">DSM 14724</strain>
    </source>
</reference>
<dbReference type="InterPro" id="IPR051699">
    <property type="entry name" value="Rpn/YhgA-like_nuclease"/>
</dbReference>
<accession>A0A085VZH9</accession>
<dbReference type="AlphaFoldDB" id="A0A085VZH9"/>
<name>A0A085VZH9_9BACT</name>
<dbReference type="InterPro" id="IPR006842">
    <property type="entry name" value="Transposase_31"/>
</dbReference>
<evidence type="ECO:0000259" key="1">
    <source>
        <dbReference type="Pfam" id="PF04754"/>
    </source>
</evidence>
<dbReference type="RefSeq" id="WP_052420663.1">
    <property type="nucleotide sequence ID" value="NZ_JMCB01000028.1"/>
</dbReference>
<dbReference type="OrthoDB" id="9813385at2"/>
<proteinExistence type="predicted"/>
<organism evidence="2 3">
    <name type="scientific">Hyalangium minutum</name>
    <dbReference type="NCBI Taxonomy" id="394096"/>
    <lineage>
        <taxon>Bacteria</taxon>
        <taxon>Pseudomonadati</taxon>
        <taxon>Myxococcota</taxon>
        <taxon>Myxococcia</taxon>
        <taxon>Myxococcales</taxon>
        <taxon>Cystobacterineae</taxon>
        <taxon>Archangiaceae</taxon>
        <taxon>Hyalangium</taxon>
    </lineage>
</organism>
<dbReference type="Proteomes" id="UP000028725">
    <property type="component" value="Unassembled WGS sequence"/>
</dbReference>
<dbReference type="EMBL" id="JMCB01000028">
    <property type="protein sequence ID" value="KFE60842.1"/>
    <property type="molecule type" value="Genomic_DNA"/>
</dbReference>
<sequence length="336" mass="38204">MPGPHDLLVRYTFDHPERAAAELRAVLPPEVVAQVDWSSLHRESGSVVDAELRERQSDLLFSARLHGGEPLLLYLLLEHQSSVDKWMAFRMLRYVMRQLERWLQEHPESDTLPVILPVVMYHGSEGRWTAARRMEELFQLPSEASEIWRELVPRFEYRLDNLTAEREEALRARAAPPVVVLTWLLLRSGASEQLALLLENWRPVLAEVLVSPEGQEGLRAAAHYLHRVGAEGALDALWSVLDSMSKEQRAEETKMPFKTPALEEARVKGVAEGEAQGRSAYLLRILTSRGIALDEGTRQRILACRDLATLDLWFERALKATRLSDLPGLEELEQNG</sequence>
<comment type="caution">
    <text evidence="2">The sequence shown here is derived from an EMBL/GenBank/DDBJ whole genome shotgun (WGS) entry which is preliminary data.</text>
</comment>
<dbReference type="STRING" id="394096.DB31_4755"/>
<dbReference type="GO" id="GO:0006310">
    <property type="term" value="P:DNA recombination"/>
    <property type="evidence" value="ECO:0007669"/>
    <property type="project" value="TreeGrafter"/>
</dbReference>
<gene>
    <name evidence="2" type="ORF">DB31_4755</name>
</gene>
<dbReference type="GO" id="GO:1990238">
    <property type="term" value="F:double-stranded DNA endonuclease activity"/>
    <property type="evidence" value="ECO:0007669"/>
    <property type="project" value="TreeGrafter"/>
</dbReference>